<keyword evidence="3" id="KW-1185">Reference proteome</keyword>
<name>A0ABD3GEB6_9MARC</name>
<dbReference type="PANTHER" id="PTHR31170">
    <property type="entry name" value="BNAC04G53230D PROTEIN"/>
    <property type="match status" value="1"/>
</dbReference>
<evidence type="ECO:0000313" key="3">
    <source>
        <dbReference type="Proteomes" id="UP001633002"/>
    </source>
</evidence>
<reference evidence="2 3" key="1">
    <citation type="submission" date="2024-09" db="EMBL/GenBank/DDBJ databases">
        <title>Chromosome-scale assembly of Riccia sorocarpa.</title>
        <authorList>
            <person name="Paukszto L."/>
        </authorList>
    </citation>
    <scope>NUCLEOTIDE SEQUENCE [LARGE SCALE GENOMIC DNA]</scope>
    <source>
        <strain evidence="2">LP-2024</strain>
        <tissue evidence="2">Aerial parts of the thallus</tissue>
    </source>
</reference>
<protein>
    <submittedName>
        <fullName evidence="2">Uncharacterized protein</fullName>
    </submittedName>
</protein>
<accession>A0ABD3GEB6</accession>
<keyword evidence="1" id="KW-0472">Membrane</keyword>
<comment type="caution">
    <text evidence="2">The sequence shown here is derived from an EMBL/GenBank/DDBJ whole genome shotgun (WGS) entry which is preliminary data.</text>
</comment>
<dbReference type="EMBL" id="JBJQOH010000008">
    <property type="protein sequence ID" value="KAL3676104.1"/>
    <property type="molecule type" value="Genomic_DNA"/>
</dbReference>
<feature type="transmembrane region" description="Helical" evidence="1">
    <location>
        <begin position="525"/>
        <end position="550"/>
    </location>
</feature>
<dbReference type="Pfam" id="PF03140">
    <property type="entry name" value="DUF247"/>
    <property type="match status" value="1"/>
</dbReference>
<keyword evidence="1" id="KW-1133">Transmembrane helix</keyword>
<dbReference type="InterPro" id="IPR004158">
    <property type="entry name" value="DUF247_pln"/>
</dbReference>
<dbReference type="PANTHER" id="PTHR31170:SF25">
    <property type="entry name" value="BNAA09G04570D PROTEIN"/>
    <property type="match status" value="1"/>
</dbReference>
<evidence type="ECO:0000256" key="1">
    <source>
        <dbReference type="SAM" id="Phobius"/>
    </source>
</evidence>
<gene>
    <name evidence="2" type="ORF">R1sor_026052</name>
</gene>
<dbReference type="AlphaFoldDB" id="A0ABD3GEB6"/>
<sequence>MSLSIQILSLLEYRPLPIHTPSSSQVCITWETQNPILEHLVMEERENGKDVTIYRVPNYIMQDASPEHFKPQELFVGFYLHKELKVDDEMDMDISKLAILREFCRGSATDAPPTSHPRPIRPEAWTDLVSKVGADTMTTARSNYDRLKPTDNDSMERENSLVIMDALFIVAYLQFEYDFSESWGYTFQPVFRRSRFNAQRFPILRDLLILENQIPMSLLKVIVKCLRKSNSPETADSMLHNLLEWFVMAIYPFNHGTKLDIPKDLQEYLQSNHKDRGINSFISCDHLLHCAYLAICGPERHSDPDEKSRSRCTPDVGKVLPCFKPRDEDLEAGSSEVSLEMKTLKPGIVTHCDVSLNKFRVPSATSLRRVGIKVRVREDSLTLPSIKFVRQKHKFVLWHEYVLLVPKLIMHDDTASMFRNLALYEQIKDDGYFRRGDMRTYLYLMSSLLDTVEDVQLLINRGVIVNMLGSAEAVCTQWNRMFDGLYIPNDPPAYWVELQKKIRELERSKSNRWFAEFRNRNLSSAVIFASFLIVSVVFIATIGQTIYGVLAYYENGRGPPDDEEYTLQLEAMGGYRIPQTASQT</sequence>
<proteinExistence type="predicted"/>
<organism evidence="2 3">
    <name type="scientific">Riccia sorocarpa</name>
    <dbReference type="NCBI Taxonomy" id="122646"/>
    <lineage>
        <taxon>Eukaryota</taxon>
        <taxon>Viridiplantae</taxon>
        <taxon>Streptophyta</taxon>
        <taxon>Embryophyta</taxon>
        <taxon>Marchantiophyta</taxon>
        <taxon>Marchantiopsida</taxon>
        <taxon>Marchantiidae</taxon>
        <taxon>Marchantiales</taxon>
        <taxon>Ricciaceae</taxon>
        <taxon>Riccia</taxon>
    </lineage>
</organism>
<dbReference type="Proteomes" id="UP001633002">
    <property type="component" value="Unassembled WGS sequence"/>
</dbReference>
<evidence type="ECO:0000313" key="2">
    <source>
        <dbReference type="EMBL" id="KAL3676104.1"/>
    </source>
</evidence>
<keyword evidence="1" id="KW-0812">Transmembrane</keyword>